<feature type="transmembrane region" description="Helical" evidence="1">
    <location>
        <begin position="150"/>
        <end position="173"/>
    </location>
</feature>
<sequence length="182" mass="19614">MTAAAEPSTLLDRYQAYRVRRWLAREKQLAGMLPGWRTRGRRRALVITVAVALSALFAAGVMCAFGLEWAALAGGLSALIFLPSWTMVRIVSHAQDNAPAETLDELEMAQRETARSIGLTITQSLCIVPVMYLIYSGALFPEADAFRTAYAGGVMLLATLLAGGCAPAMILAWSNPEPEPEG</sequence>
<protein>
    <submittedName>
        <fullName evidence="2">Uncharacterized protein</fullName>
    </submittedName>
</protein>
<dbReference type="RefSeq" id="WP_062972654.1">
    <property type="nucleotide sequence ID" value="NZ_JAAXOT010000020.1"/>
</dbReference>
<dbReference type="AlphaFoldDB" id="A0A846YT33"/>
<evidence type="ECO:0000313" key="2">
    <source>
        <dbReference type="EMBL" id="NKY60139.1"/>
    </source>
</evidence>
<dbReference type="EMBL" id="JAAXOT010000020">
    <property type="protein sequence ID" value="NKY60139.1"/>
    <property type="molecule type" value="Genomic_DNA"/>
</dbReference>
<proteinExistence type="predicted"/>
<evidence type="ECO:0000313" key="3">
    <source>
        <dbReference type="Proteomes" id="UP000570678"/>
    </source>
</evidence>
<feature type="transmembrane region" description="Helical" evidence="1">
    <location>
        <begin position="44"/>
        <end position="67"/>
    </location>
</feature>
<reference evidence="2 3" key="1">
    <citation type="submission" date="2020-04" db="EMBL/GenBank/DDBJ databases">
        <title>MicrobeNet Type strains.</title>
        <authorList>
            <person name="Nicholson A.C."/>
        </authorList>
    </citation>
    <scope>NUCLEOTIDE SEQUENCE [LARGE SCALE GENOMIC DNA]</scope>
    <source>
        <strain evidence="2 3">JCM 3332</strain>
    </source>
</reference>
<feature type="transmembrane region" description="Helical" evidence="1">
    <location>
        <begin position="113"/>
        <end position="135"/>
    </location>
</feature>
<keyword evidence="1" id="KW-0812">Transmembrane</keyword>
<evidence type="ECO:0000256" key="1">
    <source>
        <dbReference type="SAM" id="Phobius"/>
    </source>
</evidence>
<dbReference type="Proteomes" id="UP000570678">
    <property type="component" value="Unassembled WGS sequence"/>
</dbReference>
<keyword evidence="3" id="KW-1185">Reference proteome</keyword>
<comment type="caution">
    <text evidence="2">The sequence shown here is derived from an EMBL/GenBank/DDBJ whole genome shotgun (WGS) entry which is preliminary data.</text>
</comment>
<keyword evidence="1" id="KW-0472">Membrane</keyword>
<keyword evidence="1" id="KW-1133">Transmembrane helix</keyword>
<accession>A0A846YT33</accession>
<name>A0A846YT33_9NOCA</name>
<organism evidence="2 3">
    <name type="scientific">Nocardia flavorosea</name>
    <dbReference type="NCBI Taxonomy" id="53429"/>
    <lineage>
        <taxon>Bacteria</taxon>
        <taxon>Bacillati</taxon>
        <taxon>Actinomycetota</taxon>
        <taxon>Actinomycetes</taxon>
        <taxon>Mycobacteriales</taxon>
        <taxon>Nocardiaceae</taxon>
        <taxon>Nocardia</taxon>
    </lineage>
</organism>
<gene>
    <name evidence="2" type="ORF">HGA15_29155</name>
</gene>